<sequence>MDYTFMLGATRFDLTLRSLVPYSPVTTRLGNPCDRRTVEAGNEFLWQHPDRADDGRQETKRQHFSPTGARRVARSGAAGCQTIRHGGAIRHRLLTLPDLLLGAEAFNGIEE</sequence>
<dbReference type="VEuPathDB" id="VectorBase:ASIC016400"/>
<gene>
    <name evidence="2" type="ORF">ZHAS_00016400</name>
</gene>
<organism evidence="2">
    <name type="scientific">Anopheles sinensis</name>
    <name type="common">Mosquito</name>
    <dbReference type="NCBI Taxonomy" id="74873"/>
    <lineage>
        <taxon>Eukaryota</taxon>
        <taxon>Metazoa</taxon>
        <taxon>Ecdysozoa</taxon>
        <taxon>Arthropoda</taxon>
        <taxon>Hexapoda</taxon>
        <taxon>Insecta</taxon>
        <taxon>Pterygota</taxon>
        <taxon>Neoptera</taxon>
        <taxon>Endopterygota</taxon>
        <taxon>Diptera</taxon>
        <taxon>Nematocera</taxon>
        <taxon>Culicoidea</taxon>
        <taxon>Culicidae</taxon>
        <taxon>Anophelinae</taxon>
        <taxon>Anopheles</taxon>
    </lineage>
</organism>
<evidence type="ECO:0000313" key="3">
    <source>
        <dbReference type="EnsemblMetazoa" id="ASIC016400-PA"/>
    </source>
</evidence>
<dbReference type="EnsemblMetazoa" id="ASIC016400-RA">
    <property type="protein sequence ID" value="ASIC016400-PA"/>
    <property type="gene ID" value="ASIC016400"/>
</dbReference>
<feature type="region of interest" description="Disordered" evidence="1">
    <location>
        <begin position="48"/>
        <end position="76"/>
    </location>
</feature>
<dbReference type="EMBL" id="ATLV01023016">
    <property type="status" value="NOT_ANNOTATED_CDS"/>
    <property type="molecule type" value="Genomic_DNA"/>
</dbReference>
<feature type="compositionally biased region" description="Basic and acidic residues" evidence="1">
    <location>
        <begin position="48"/>
        <end position="61"/>
    </location>
</feature>
<reference evidence="3" key="2">
    <citation type="submission" date="2020-05" db="UniProtKB">
        <authorList>
            <consortium name="EnsemblMetazoa"/>
        </authorList>
    </citation>
    <scope>IDENTIFICATION</scope>
</reference>
<proteinExistence type="predicted"/>
<accession>A0A084WDI0</accession>
<reference evidence="2 4" key="1">
    <citation type="journal article" date="2014" name="BMC Genomics">
        <title>Genome sequence of Anopheles sinensis provides insight into genetics basis of mosquito competence for malaria parasites.</title>
        <authorList>
            <person name="Zhou D."/>
            <person name="Zhang D."/>
            <person name="Ding G."/>
            <person name="Shi L."/>
            <person name="Hou Q."/>
            <person name="Ye Y."/>
            <person name="Xu Y."/>
            <person name="Zhou H."/>
            <person name="Xiong C."/>
            <person name="Li S."/>
            <person name="Yu J."/>
            <person name="Hong S."/>
            <person name="Yu X."/>
            <person name="Zou P."/>
            <person name="Chen C."/>
            <person name="Chang X."/>
            <person name="Wang W."/>
            <person name="Lv Y."/>
            <person name="Sun Y."/>
            <person name="Ma L."/>
            <person name="Shen B."/>
            <person name="Zhu C."/>
        </authorList>
    </citation>
    <scope>NUCLEOTIDE SEQUENCE [LARGE SCALE GENOMIC DNA]</scope>
</reference>
<name>A0A084WDI0_ANOSI</name>
<evidence type="ECO:0000313" key="2">
    <source>
        <dbReference type="EMBL" id="KFB48274.1"/>
    </source>
</evidence>
<protein>
    <submittedName>
        <fullName evidence="2 3">Peptidase U32</fullName>
    </submittedName>
</protein>
<dbReference type="AlphaFoldDB" id="A0A084WDI0"/>
<dbReference type="Proteomes" id="UP000030765">
    <property type="component" value="Unassembled WGS sequence"/>
</dbReference>
<dbReference type="EMBL" id="KE525339">
    <property type="protein sequence ID" value="KFB48274.1"/>
    <property type="molecule type" value="Genomic_DNA"/>
</dbReference>
<keyword evidence="4" id="KW-1185">Reference proteome</keyword>
<evidence type="ECO:0000313" key="4">
    <source>
        <dbReference type="Proteomes" id="UP000030765"/>
    </source>
</evidence>
<evidence type="ECO:0000256" key="1">
    <source>
        <dbReference type="SAM" id="MobiDB-lite"/>
    </source>
</evidence>